<dbReference type="Pfam" id="PF13344">
    <property type="entry name" value="Hydrolase_6"/>
    <property type="match status" value="1"/>
</dbReference>
<keyword evidence="2" id="KW-1185">Reference proteome</keyword>
<dbReference type="InterPro" id="IPR006357">
    <property type="entry name" value="HAD-SF_hydro_IIA"/>
</dbReference>
<name>A0A3T1D717_9BACL</name>
<dbReference type="OrthoDB" id="9810449at2"/>
<reference evidence="1 2" key="1">
    <citation type="submission" date="2019-01" db="EMBL/GenBank/DDBJ databases">
        <title>Complete genome sequence of Cohnella hallensis HS21 isolated from Korean fir (Abies koreana) rhizospheric soil.</title>
        <authorList>
            <person name="Jiang L."/>
            <person name="Kang S.W."/>
            <person name="Kim S."/>
            <person name="Jung J."/>
            <person name="Kim C.Y."/>
            <person name="Kim D.H."/>
            <person name="Kim S.W."/>
            <person name="Lee J."/>
        </authorList>
    </citation>
    <scope>NUCLEOTIDE SEQUENCE [LARGE SCALE GENOMIC DNA]</scope>
    <source>
        <strain evidence="1 2">HS21</strain>
    </source>
</reference>
<dbReference type="PANTHER" id="PTHR19288:SF46">
    <property type="entry name" value="HALOACID DEHALOGENASE-LIKE HYDROLASE DOMAIN-CONTAINING PROTEIN 2"/>
    <property type="match status" value="1"/>
</dbReference>
<dbReference type="GO" id="GO:0016791">
    <property type="term" value="F:phosphatase activity"/>
    <property type="evidence" value="ECO:0007669"/>
    <property type="project" value="TreeGrafter"/>
</dbReference>
<dbReference type="Pfam" id="PF13242">
    <property type="entry name" value="Hydrolase_like"/>
    <property type="match status" value="1"/>
</dbReference>
<evidence type="ECO:0000313" key="1">
    <source>
        <dbReference type="EMBL" id="BBI33876.1"/>
    </source>
</evidence>
<dbReference type="NCBIfam" id="TIGR01460">
    <property type="entry name" value="HAD-SF-IIA"/>
    <property type="match status" value="1"/>
</dbReference>
<dbReference type="InterPro" id="IPR036412">
    <property type="entry name" value="HAD-like_sf"/>
</dbReference>
<gene>
    <name evidence="1" type="primary">nagD_2</name>
    <name evidence="1" type="ORF">KCTCHS21_32750</name>
</gene>
<dbReference type="InterPro" id="IPR006439">
    <property type="entry name" value="HAD-SF_hydro_IA"/>
</dbReference>
<dbReference type="GO" id="GO:0005737">
    <property type="term" value="C:cytoplasm"/>
    <property type="evidence" value="ECO:0007669"/>
    <property type="project" value="TreeGrafter"/>
</dbReference>
<dbReference type="Gene3D" id="3.40.50.1000">
    <property type="entry name" value="HAD superfamily/HAD-like"/>
    <property type="match status" value="2"/>
</dbReference>
<dbReference type="SUPFAM" id="SSF56784">
    <property type="entry name" value="HAD-like"/>
    <property type="match status" value="1"/>
</dbReference>
<dbReference type="EMBL" id="AP019400">
    <property type="protein sequence ID" value="BBI33876.1"/>
    <property type="molecule type" value="Genomic_DNA"/>
</dbReference>
<dbReference type="KEGG" id="cohn:KCTCHS21_32750"/>
<dbReference type="RefSeq" id="WP_130610287.1">
    <property type="nucleotide sequence ID" value="NZ_AP019400.1"/>
</dbReference>
<sequence>MTSELGHYETYIFDLDGCLYTGNEPYPGSIALISYLADMNKKIIFLSNNSTETSDEVLANMSDMGFPVVGMQAMVATDLTGKYLLEKYGKVTVSVCGSESLEASLKGFGHRVVRLDDHSTSEFIVLGRDVHFNYEKLRRTVNQVQRGAKLVLTNSDVYHPGALGERVPETGALLASVLSMLDSPSVIAIGKPEPYPFQKALELSGTSRDACLMVGDNIYTDIKGGSNAGIDTLWISYHRSRPRASPVPTYKVSTIDGFFRKLRNQI</sequence>
<dbReference type="AlphaFoldDB" id="A0A3T1D717"/>
<dbReference type="NCBIfam" id="TIGR01549">
    <property type="entry name" value="HAD-SF-IA-v1"/>
    <property type="match status" value="1"/>
</dbReference>
<protein>
    <submittedName>
        <fullName evidence="1">Acid sugar phosphatase</fullName>
    </submittedName>
</protein>
<dbReference type="Proteomes" id="UP000289856">
    <property type="component" value="Chromosome"/>
</dbReference>
<dbReference type="InterPro" id="IPR023214">
    <property type="entry name" value="HAD_sf"/>
</dbReference>
<organism evidence="1 2">
    <name type="scientific">Cohnella abietis</name>
    <dbReference type="NCBI Taxonomy" id="2507935"/>
    <lineage>
        <taxon>Bacteria</taxon>
        <taxon>Bacillati</taxon>
        <taxon>Bacillota</taxon>
        <taxon>Bacilli</taxon>
        <taxon>Bacillales</taxon>
        <taxon>Paenibacillaceae</taxon>
        <taxon>Cohnella</taxon>
    </lineage>
</organism>
<dbReference type="PANTHER" id="PTHR19288">
    <property type="entry name" value="4-NITROPHENYLPHOSPHATASE-RELATED"/>
    <property type="match status" value="1"/>
</dbReference>
<evidence type="ECO:0000313" key="2">
    <source>
        <dbReference type="Proteomes" id="UP000289856"/>
    </source>
</evidence>
<proteinExistence type="predicted"/>
<accession>A0A3T1D717</accession>